<dbReference type="CDD" id="cd08596">
    <property type="entry name" value="PI-PLCc_epsilon"/>
    <property type="match status" value="1"/>
</dbReference>
<dbReference type="InterPro" id="IPR000159">
    <property type="entry name" value="RA_dom"/>
</dbReference>
<evidence type="ECO:0000259" key="7">
    <source>
        <dbReference type="PROSITE" id="PS50008"/>
    </source>
</evidence>
<sequence>MTSEEMAASSVLIPVTQRKVASAQSVAEERSEKVSEAGVPKARTGRQGALIPRTLSQRNKPEEESSRSDLSNVFSIARGQLVSDENHNEKCWEGNEPDSAENHASNCNSLVQSHQHVLPRSQLCEACDSVTEEDLCLQPGAPSPLERKVFPGIQLETEDSPMDVSPSGNQPGVMESLGPHSDGNAAVFHFHYEADRTMSDALHTLSEKLILDDCANCVTLPGGQQNKNYMAYTCKVVELTRTCGSKNGQLKCDHCTSTSLRDEYLCFESSCPKADEVSSRGGFCDDRFARGPAAKTFLSPLEDFSDNCEDVDDFLKSKKERSTLLVRRFCKNDREVKKSVYTGTRAIMRTLPSGHIGPAAWNYVDQKKAGLIWPCGNVTGPLSTMDIRQSGSPRLSEAQWCLIYSAVRRGEETEDTVGSLLHCSTQLPNSEAAHGRIRDGPCLKQCVRDTECEYRATLQRTSVAQYITGSLLEATTSLGARSGLLSSFGGSTGRIMLKERQPGTSMASSNPVPSSSAGISKELIDLQPLIQFPEEVASILTEQEQNIYRRVLPMDYLCFLTRDLSSPEGQRSLPRLKASISESILTSQCGEHNALEDLVMRFNEVSSWVTWLILTAGSMEEKREVFSYLVHVAKCCWNMGNYNAVMEFLAGLRSRKVLKMWQFMDQSDIETMRSLKDAMAQHESSVEYKKVVTRALHIPGCKVVPFCGVFLKELCEVLDGASGLLKLCPRYSSQEEALEFVADYSGQDNFLQRVGQNGLKNSEKELTVNSIFQIIRSCSRSLEMEEEDSASEGSGSRKNSLKDKTRWQFIIGDLLDSENDIFEKSKECDPHGSEESQKAFDHGTELIPWYVLSIQADVHQFLLQGATAIRYDQDTHLSARCFLQLQPDNSTLTWMKPPTASPAGARPKLGVLSNVAEPSKFPSLANAGVSGLAEGILDLFSVKAVYMGHPGIDIHTVCVQNKLSSMLLSETGVTLLYGLQTTDNRLLHFVAPKHTAKMLFSGLLELTTAVRKIRKFPDQRQQWLRKQYVSLYQEEGRYEGPTLAHAVELFGGRRWSTRNPSPGMSAKNAEKPNMQRNNTLGISTTKKKKKMLMRGESGEVADDEMATRRPKCTESVEAAAALILKMSTNKKSRKSLLFDHGWVPQLGYRDVVSHQASLFPCAVFFKQESIQRAWSSSSWHGRIRGGLKGFQSFMVSDSNMSFIEFVELFKSFSIRSRKDLKDIFDIYSVPCNRSASESAPLYTNLTIEENTSDLQPDLDLLTRNVSDLGLFIKSKQQLSDNQRQISDAIAAASIVTNGTGIESTSLGVYGVGILQLNDFLVNCQGEHCTYDEILSIIQKFEPSISMCHQGLLSFEGFARFLMDKDNFASKNDESQENKKELQLPLSYYYIESSHNTYLTGHQLKGESSVELYSQVLLQGCRSIELDCWDGDDGMPIIYHGHTLTTKIPFKEVVEAIDRSAFITSDLPIIISIENHCSLPQQRKMAEIFKSVFGEKLVAKFLFETDFSDDPMLPSPDQLRRKVLLKNKKLKAHQTPVDILKQKAHQLASMQAQAFTGGNANPPPANNEEEEDEEDEYDYDYESLSDADVLTASPVPNSQEDNILEDRSENKSCADKLQFEYNEEVPKRIKKADNSSGNKGKVYDMELGEEFYLPQNKKESRQIAPELSDLVIYCQAVKFPETIKLLAVATATLLVNPAAEDMNEYAANISKTYRKRACEGIRQPWEESSPLSPSTPLSAIIRTPKCYHISSLNENAAKRLCRRYSQKLIQHTACQLLRTYPAATRIDSSNPNPLMFWLHGIQLVALNYQTDDLPLHLNAAMFEANGGCGYVLKPPVLWDKSCPMYQKFSPLERDLGTMDPAIYSLTIISGQNVCPSNSTGSPCIEVDVLGMPLDSCHFRTKPIHRNTLNPMWNEQFLFRVHFEDLVFLRFAVVENNSSAITAQRIIPLRALKRASSNIPRGQLSYSERFLLVCLLLSTAHLGDILTTMEIFAALSHALLTGFPQFCILPGYRHLQLRNLHNEILEISSLFINSRRMEENPSGSTMPASLMFNTEERKCSQTHKLLQQILAIDQDTKLTATDYFLMEEKHFISKEKNECRKQPFQRAVGPEEDIVQILNSWFPEEGYVGRIVLKPQQETLEEKSIVHDDREVILSSEEESFFVQVHDVSPEQPRTVIKAPRVSTAQDVIQQTLCKAKYSYSILNNPNPCDYVLLEEVMKDTPSKKSSTPKSSQRILLDQECVFQAQSKWKGAGKFILKLKEQVQASREDKRKGISFASELKKLTKSTKQSRGLTSPPQLVASESVQSKEEKPVGALAPSDAVGYQP</sequence>
<keyword evidence="2" id="KW-0807">Transducer</keyword>
<keyword evidence="3" id="KW-0344">Guanine-nucleotide releasing factor</keyword>
<keyword evidence="4" id="KW-0378">Hydrolase</keyword>
<evidence type="ECO:0000313" key="11">
    <source>
        <dbReference type="Proteomes" id="UP001623349"/>
    </source>
</evidence>
<feature type="domain" description="PI-PLC Y-box" evidence="7">
    <location>
        <begin position="1746"/>
        <end position="1836"/>
    </location>
</feature>
<dbReference type="Gene3D" id="3.10.20.90">
    <property type="entry name" value="Phosphatidylinositol 3-kinase Catalytic Subunit, Chain A, domain 1"/>
    <property type="match status" value="2"/>
</dbReference>
<dbReference type="InterPro" id="IPR017946">
    <property type="entry name" value="PLC-like_Pdiesterase_TIM-brl"/>
</dbReference>
<evidence type="ECO:0000259" key="8">
    <source>
        <dbReference type="PROSITE" id="PS50009"/>
    </source>
</evidence>
<dbReference type="SUPFAM" id="SSF48366">
    <property type="entry name" value="Ras GEF"/>
    <property type="match status" value="1"/>
</dbReference>
<dbReference type="SMART" id="SM00149">
    <property type="entry name" value="PLCYc"/>
    <property type="match status" value="1"/>
</dbReference>
<name>A0ABQ0FT95_APOSI</name>
<dbReference type="Pfam" id="PF00788">
    <property type="entry name" value="RA"/>
    <property type="match status" value="1"/>
</dbReference>
<dbReference type="InterPro" id="IPR036964">
    <property type="entry name" value="RASGEF_cat_dom_sf"/>
</dbReference>
<keyword evidence="4" id="KW-0443">Lipid metabolism</keyword>
<dbReference type="PANTHER" id="PTHR10336">
    <property type="entry name" value="PHOSPHOINOSITIDE-SPECIFIC PHOSPHOLIPASE C FAMILY PROTEIN"/>
    <property type="match status" value="1"/>
</dbReference>
<dbReference type="PROSITE" id="PS50004">
    <property type="entry name" value="C2"/>
    <property type="match status" value="1"/>
</dbReference>
<feature type="region of interest" description="Disordered" evidence="5">
    <location>
        <begin position="1054"/>
        <end position="1109"/>
    </location>
</feature>
<dbReference type="InterPro" id="IPR046974">
    <property type="entry name" value="PLC_epsilon1_EF"/>
</dbReference>
<dbReference type="Pfam" id="PF00388">
    <property type="entry name" value="PI-PLC-X"/>
    <property type="match status" value="1"/>
</dbReference>
<dbReference type="Pfam" id="PF00387">
    <property type="entry name" value="PI-PLC-Y"/>
    <property type="match status" value="1"/>
</dbReference>
<feature type="region of interest" description="Disordered" evidence="5">
    <location>
        <begin position="1554"/>
        <end position="1578"/>
    </location>
</feature>
<evidence type="ECO:0000313" key="10">
    <source>
        <dbReference type="EMBL" id="GAB1302380.1"/>
    </source>
</evidence>
<feature type="region of interest" description="Disordered" evidence="5">
    <location>
        <begin position="1"/>
        <end position="71"/>
    </location>
</feature>
<feature type="region of interest" description="Disordered" evidence="5">
    <location>
        <begin position="158"/>
        <end position="179"/>
    </location>
</feature>
<dbReference type="CDD" id="cd00275">
    <property type="entry name" value="C2_PLC_like"/>
    <property type="match status" value="1"/>
</dbReference>
<feature type="compositionally biased region" description="Acidic residues" evidence="5">
    <location>
        <begin position="1566"/>
        <end position="1578"/>
    </location>
</feature>
<dbReference type="SUPFAM" id="SSF54236">
    <property type="entry name" value="Ubiquitin-like"/>
    <property type="match status" value="2"/>
</dbReference>
<dbReference type="EC" id="3.1.4.11" evidence="4"/>
<dbReference type="InterPro" id="IPR011992">
    <property type="entry name" value="EF-hand-dom_pair"/>
</dbReference>
<dbReference type="Gene3D" id="2.60.40.150">
    <property type="entry name" value="C2 domain"/>
    <property type="match status" value="1"/>
</dbReference>
<dbReference type="InterPro" id="IPR028398">
    <property type="entry name" value="PLC-epsilon1_RA2"/>
</dbReference>
<dbReference type="InterPro" id="IPR000909">
    <property type="entry name" value="PLipase_C_PInositol-sp_X_dom"/>
</dbReference>
<dbReference type="PROSITE" id="PS50007">
    <property type="entry name" value="PIPLC_X_DOMAIN"/>
    <property type="match status" value="1"/>
</dbReference>
<keyword evidence="4" id="KW-0442">Lipid degradation</keyword>
<feature type="compositionally biased region" description="Polar residues" evidence="5">
    <location>
        <begin position="2284"/>
        <end position="2303"/>
    </location>
</feature>
<dbReference type="PROSITE" id="PS50009">
    <property type="entry name" value="RASGEF_CAT"/>
    <property type="match status" value="1"/>
</dbReference>
<protein>
    <recommendedName>
        <fullName evidence="4">Phosphoinositide phospholipase C</fullName>
        <ecNumber evidence="4">3.1.4.11</ecNumber>
    </recommendedName>
</protein>
<evidence type="ECO:0000259" key="9">
    <source>
        <dbReference type="PROSITE" id="PS50200"/>
    </source>
</evidence>
<evidence type="ECO:0000256" key="4">
    <source>
        <dbReference type="RuleBase" id="RU361133"/>
    </source>
</evidence>
<dbReference type="InterPro" id="IPR001895">
    <property type="entry name" value="RASGEF_cat_dom"/>
</dbReference>
<comment type="subcellular location">
    <subcellularLocation>
        <location evidence="1">Cytoplasm</location>
        <location evidence="1">Cytosol</location>
    </subcellularLocation>
</comment>
<dbReference type="Gene3D" id="1.10.238.10">
    <property type="entry name" value="EF-hand"/>
    <property type="match status" value="1"/>
</dbReference>
<dbReference type="EMBL" id="BAAFST010000019">
    <property type="protein sequence ID" value="GAB1302380.1"/>
    <property type="molecule type" value="Genomic_DNA"/>
</dbReference>
<comment type="catalytic activity">
    <reaction evidence="4">
        <text>a 1,2-diacyl-sn-glycero-3-phospho-(1D-myo-inositol-4,5-bisphosphate) + H2O = 1D-myo-inositol 1,4,5-trisphosphate + a 1,2-diacyl-sn-glycerol + H(+)</text>
        <dbReference type="Rhea" id="RHEA:33179"/>
        <dbReference type="ChEBI" id="CHEBI:15377"/>
        <dbReference type="ChEBI" id="CHEBI:15378"/>
        <dbReference type="ChEBI" id="CHEBI:17815"/>
        <dbReference type="ChEBI" id="CHEBI:58456"/>
        <dbReference type="ChEBI" id="CHEBI:203600"/>
        <dbReference type="EC" id="3.1.4.11"/>
    </reaction>
</comment>
<dbReference type="Gene3D" id="3.20.20.190">
    <property type="entry name" value="Phosphatidylinositol (PI) phosphodiesterase"/>
    <property type="match status" value="1"/>
</dbReference>
<dbReference type="InterPro" id="IPR001711">
    <property type="entry name" value="PLipase_C_Pinositol-sp_Y"/>
</dbReference>
<dbReference type="InterPro" id="IPR046973">
    <property type="entry name" value="PLC-epsilon1_cat"/>
</dbReference>
<feature type="domain" description="C2" evidence="6">
    <location>
        <begin position="1842"/>
        <end position="1972"/>
    </location>
</feature>
<feature type="domain" description="Ras-GEF" evidence="8">
    <location>
        <begin position="532"/>
        <end position="785"/>
    </location>
</feature>
<dbReference type="PROSITE" id="PS50200">
    <property type="entry name" value="RA"/>
    <property type="match status" value="1"/>
</dbReference>
<dbReference type="SMART" id="SM00239">
    <property type="entry name" value="C2"/>
    <property type="match status" value="1"/>
</dbReference>
<evidence type="ECO:0000256" key="2">
    <source>
        <dbReference type="ARBA" id="ARBA00023224"/>
    </source>
</evidence>
<comment type="caution">
    <text evidence="10">The sequence shown here is derived from an EMBL/GenBank/DDBJ whole genome shotgun (WGS) entry which is preliminary data.</text>
</comment>
<evidence type="ECO:0000256" key="5">
    <source>
        <dbReference type="SAM" id="MobiDB-lite"/>
    </source>
</evidence>
<reference evidence="10 11" key="1">
    <citation type="submission" date="2024-08" db="EMBL/GenBank/DDBJ databases">
        <title>The draft genome of Apodemus speciosus.</title>
        <authorList>
            <person name="Nabeshima K."/>
            <person name="Suzuki S."/>
            <person name="Onuma M."/>
        </authorList>
    </citation>
    <scope>NUCLEOTIDE SEQUENCE [LARGE SCALE GENOMIC DNA]</scope>
    <source>
        <strain evidence="10">IB14-021</strain>
    </source>
</reference>
<dbReference type="Proteomes" id="UP001623349">
    <property type="component" value="Unassembled WGS sequence"/>
</dbReference>
<gene>
    <name evidence="10" type="ORF">APTSU1_001761900</name>
</gene>
<dbReference type="InterPro" id="IPR001192">
    <property type="entry name" value="PI-PLC_fam"/>
</dbReference>
<feature type="region of interest" description="Disordered" evidence="5">
    <location>
        <begin position="2282"/>
        <end position="2324"/>
    </location>
</feature>
<dbReference type="SUPFAM" id="SSF51695">
    <property type="entry name" value="PLC-like phosphodiesterases"/>
    <property type="match status" value="1"/>
</dbReference>
<evidence type="ECO:0000256" key="3">
    <source>
        <dbReference type="PROSITE-ProRule" id="PRU00168"/>
    </source>
</evidence>
<dbReference type="PANTHER" id="PTHR10336:SF6">
    <property type="entry name" value="1-PHOSPHATIDYLINOSITOL 4,5-BISPHOSPHATE PHOSPHODIESTERASE EPSILON-1"/>
    <property type="match status" value="1"/>
</dbReference>
<evidence type="ECO:0000259" key="6">
    <source>
        <dbReference type="PROSITE" id="PS50004"/>
    </source>
</evidence>
<dbReference type="InterPro" id="IPR000008">
    <property type="entry name" value="C2_dom"/>
</dbReference>
<dbReference type="Gene3D" id="1.10.840.10">
    <property type="entry name" value="Ras guanine-nucleotide exchange factors catalytic domain"/>
    <property type="match status" value="1"/>
</dbReference>
<dbReference type="SMART" id="SM00147">
    <property type="entry name" value="RasGEF"/>
    <property type="match status" value="1"/>
</dbReference>
<dbReference type="SUPFAM" id="SSF49562">
    <property type="entry name" value="C2 domain (Calcium/lipid-binding domain, CaLB)"/>
    <property type="match status" value="1"/>
</dbReference>
<dbReference type="CDD" id="cd01780">
    <property type="entry name" value="RA2_PLC-epsilon"/>
    <property type="match status" value="1"/>
</dbReference>
<feature type="compositionally biased region" description="Polar residues" evidence="5">
    <location>
        <begin position="1074"/>
        <end position="1084"/>
    </location>
</feature>
<proteinExistence type="predicted"/>
<dbReference type="CDD" id="cd16203">
    <property type="entry name" value="EFh_PI-PLCepsilon"/>
    <property type="match status" value="1"/>
</dbReference>
<feature type="domain" description="Ras-associating" evidence="9">
    <location>
        <begin position="2157"/>
        <end position="2260"/>
    </location>
</feature>
<evidence type="ECO:0000256" key="1">
    <source>
        <dbReference type="ARBA" id="ARBA00004514"/>
    </source>
</evidence>
<keyword evidence="11" id="KW-1185">Reference proteome</keyword>
<dbReference type="Pfam" id="PF00168">
    <property type="entry name" value="C2"/>
    <property type="match status" value="1"/>
</dbReference>
<organism evidence="10 11">
    <name type="scientific">Apodemus speciosus</name>
    <name type="common">Large Japanese field mouse</name>
    <dbReference type="NCBI Taxonomy" id="105296"/>
    <lineage>
        <taxon>Eukaryota</taxon>
        <taxon>Metazoa</taxon>
        <taxon>Chordata</taxon>
        <taxon>Craniata</taxon>
        <taxon>Vertebrata</taxon>
        <taxon>Euteleostomi</taxon>
        <taxon>Mammalia</taxon>
        <taxon>Eutheria</taxon>
        <taxon>Euarchontoglires</taxon>
        <taxon>Glires</taxon>
        <taxon>Rodentia</taxon>
        <taxon>Myomorpha</taxon>
        <taxon>Muroidea</taxon>
        <taxon>Muridae</taxon>
        <taxon>Murinae</taxon>
        <taxon>Apodemus</taxon>
    </lineage>
</organism>
<dbReference type="PROSITE" id="PS50008">
    <property type="entry name" value="PIPLC_Y_DOMAIN"/>
    <property type="match status" value="1"/>
</dbReference>
<dbReference type="InterPro" id="IPR035892">
    <property type="entry name" value="C2_domain_sf"/>
</dbReference>
<dbReference type="SMART" id="SM00314">
    <property type="entry name" value="RA"/>
    <property type="match status" value="1"/>
</dbReference>
<dbReference type="PRINTS" id="PR00390">
    <property type="entry name" value="PHPHLIPASEC"/>
</dbReference>
<accession>A0ABQ0FT95</accession>
<dbReference type="InterPro" id="IPR023578">
    <property type="entry name" value="Ras_GEF_dom_sf"/>
</dbReference>
<dbReference type="InterPro" id="IPR029071">
    <property type="entry name" value="Ubiquitin-like_domsf"/>
</dbReference>
<dbReference type="SMART" id="SM00148">
    <property type="entry name" value="PLCXc"/>
    <property type="match status" value="1"/>
</dbReference>
<dbReference type="Pfam" id="PF00617">
    <property type="entry name" value="RasGEF"/>
    <property type="match status" value="1"/>
</dbReference>
<dbReference type="SUPFAM" id="SSF47473">
    <property type="entry name" value="EF-hand"/>
    <property type="match status" value="1"/>
</dbReference>